<gene>
    <name evidence="3" type="ordered locus">Mesil_0733</name>
</gene>
<feature type="transmembrane region" description="Helical" evidence="1">
    <location>
        <begin position="115"/>
        <end position="138"/>
    </location>
</feature>
<evidence type="ECO:0000313" key="3">
    <source>
        <dbReference type="EMBL" id="ADH62647.1"/>
    </source>
</evidence>
<evidence type="ECO:0000259" key="2">
    <source>
        <dbReference type="Pfam" id="PF07331"/>
    </source>
</evidence>
<proteinExistence type="predicted"/>
<dbReference type="RefSeq" id="WP_013157236.1">
    <property type="nucleotide sequence ID" value="NC_014212.1"/>
</dbReference>
<dbReference type="AlphaFoldDB" id="D7BB87"/>
<dbReference type="eggNOG" id="ENOG50330SJ">
    <property type="taxonomic scope" value="Bacteria"/>
</dbReference>
<dbReference type="KEGG" id="msv:Mesil_0733"/>
<sequence length="143" mass="15324">MSDRILGLVLLILSAAYAIGARAMEVGFLSDPVGPRTFPYLIAAIMGASSLWLILRPDPEPAWPSRGFWIPFGLALLSLVAYAYLLVPLGFIVTTALEMTLLSMLFGAKPRQAAVGGLSFSVLVYLLFTQVLGVPLPVGRIFG</sequence>
<dbReference type="Pfam" id="PF07331">
    <property type="entry name" value="TctB"/>
    <property type="match status" value="1"/>
</dbReference>
<evidence type="ECO:0000256" key="1">
    <source>
        <dbReference type="SAM" id="Phobius"/>
    </source>
</evidence>
<dbReference type="HOGENOM" id="CLU_110735_3_0_0"/>
<feature type="transmembrane region" description="Helical" evidence="1">
    <location>
        <begin position="37"/>
        <end position="55"/>
    </location>
</feature>
<reference evidence="3 4" key="1">
    <citation type="journal article" date="2010" name="Stand. Genomic Sci.">
        <title>Complete genome sequence of Meiothermus silvanus type strain (VI-R2).</title>
        <authorList>
            <person name="Sikorski J."/>
            <person name="Tindall B.J."/>
            <person name="Lowry S."/>
            <person name="Lucas S."/>
            <person name="Nolan M."/>
            <person name="Copeland A."/>
            <person name="Glavina Del Rio T."/>
            <person name="Tice H."/>
            <person name="Cheng J.F."/>
            <person name="Han C."/>
            <person name="Pitluck S."/>
            <person name="Liolios K."/>
            <person name="Ivanova N."/>
            <person name="Mavromatis K."/>
            <person name="Mikhailova N."/>
            <person name="Pati A."/>
            <person name="Goodwin L."/>
            <person name="Chen A."/>
            <person name="Palaniappan K."/>
            <person name="Land M."/>
            <person name="Hauser L."/>
            <person name="Chang Y.J."/>
            <person name="Jeffries C.D."/>
            <person name="Rohde M."/>
            <person name="Goker M."/>
            <person name="Woyke T."/>
            <person name="Bristow J."/>
            <person name="Eisen J.A."/>
            <person name="Markowitz V."/>
            <person name="Hugenholtz P."/>
            <person name="Kyrpides N.C."/>
            <person name="Klenk H.P."/>
            <person name="Lapidus A."/>
        </authorList>
    </citation>
    <scope>NUCLEOTIDE SEQUENCE [LARGE SCALE GENOMIC DNA]</scope>
    <source>
        <strain evidence="4">ATCC 700542 / DSM 9946 / VI-R2</strain>
    </source>
</reference>
<protein>
    <recommendedName>
        <fullName evidence="2">DUF1468 domain-containing protein</fullName>
    </recommendedName>
</protein>
<name>D7BB87_ALLS1</name>
<feature type="domain" description="DUF1468" evidence="2">
    <location>
        <begin position="5"/>
        <end position="137"/>
    </location>
</feature>
<dbReference type="STRING" id="526227.Mesil_0733"/>
<dbReference type="EMBL" id="CP002042">
    <property type="protein sequence ID" value="ADH62647.1"/>
    <property type="molecule type" value="Genomic_DNA"/>
</dbReference>
<evidence type="ECO:0000313" key="4">
    <source>
        <dbReference type="Proteomes" id="UP000001916"/>
    </source>
</evidence>
<keyword evidence="4" id="KW-1185">Reference proteome</keyword>
<dbReference type="OrthoDB" id="5519430at2"/>
<keyword evidence="1" id="KW-1133">Transmembrane helix</keyword>
<keyword evidence="1" id="KW-0472">Membrane</keyword>
<dbReference type="Proteomes" id="UP000001916">
    <property type="component" value="Chromosome"/>
</dbReference>
<dbReference type="InterPro" id="IPR009936">
    <property type="entry name" value="DUF1468"/>
</dbReference>
<accession>D7BB87</accession>
<keyword evidence="1" id="KW-0812">Transmembrane</keyword>
<organism evidence="3 4">
    <name type="scientific">Allomeiothermus silvanus (strain ATCC 700542 / DSM 9946 / NBRC 106475 / NCIMB 13440 / VI-R2)</name>
    <name type="common">Thermus silvanus</name>
    <dbReference type="NCBI Taxonomy" id="526227"/>
    <lineage>
        <taxon>Bacteria</taxon>
        <taxon>Thermotogati</taxon>
        <taxon>Deinococcota</taxon>
        <taxon>Deinococci</taxon>
        <taxon>Thermales</taxon>
        <taxon>Thermaceae</taxon>
        <taxon>Allomeiothermus</taxon>
    </lineage>
</organism>